<feature type="transmembrane region" description="Helical" evidence="2">
    <location>
        <begin position="50"/>
        <end position="73"/>
    </location>
</feature>
<feature type="transmembrane region" description="Helical" evidence="2">
    <location>
        <begin position="12"/>
        <end position="38"/>
    </location>
</feature>
<dbReference type="AlphaFoldDB" id="A0A1B7NBZ5"/>
<organism evidence="3 4">
    <name type="scientific">Rhizopogon vinicolor AM-OR11-026</name>
    <dbReference type="NCBI Taxonomy" id="1314800"/>
    <lineage>
        <taxon>Eukaryota</taxon>
        <taxon>Fungi</taxon>
        <taxon>Dikarya</taxon>
        <taxon>Basidiomycota</taxon>
        <taxon>Agaricomycotina</taxon>
        <taxon>Agaricomycetes</taxon>
        <taxon>Agaricomycetidae</taxon>
        <taxon>Boletales</taxon>
        <taxon>Suillineae</taxon>
        <taxon>Rhizopogonaceae</taxon>
        <taxon>Rhizopogon</taxon>
    </lineage>
</organism>
<evidence type="ECO:0000313" key="4">
    <source>
        <dbReference type="Proteomes" id="UP000092154"/>
    </source>
</evidence>
<feature type="transmembrane region" description="Helical" evidence="2">
    <location>
        <begin position="140"/>
        <end position="165"/>
    </location>
</feature>
<sequence length="305" mass="32906">MKAREYCCCAIPLVNAGIYVTLVEQFSFGIIIGTLAVATPSIVGAATPSFAPWLLAIVCYVGAAIQILGLMGVAQEKPILFRRYATLNFGITIAAFAIAAAWVIISASRHSTALSNCENTFYPTASNGSNTSEGQTLCNIITWVDVGLMAGAWVFFALVQAYLLFVISSYGSTQRLDHEKYDALNDTTKPLTDYIPMADRGDPWDYRTSAEEDDGRGHMRNRSTASTMNAPLQKENYVDGSSYLPSTYPPQRQQSTRTAVSHPSSAYSQPTNHRGSGSPVGQPVPTQAHATEGSFGRPAPQLAFL</sequence>
<keyword evidence="4" id="KW-1185">Reference proteome</keyword>
<evidence type="ECO:0000313" key="3">
    <source>
        <dbReference type="EMBL" id="OAX42401.1"/>
    </source>
</evidence>
<evidence type="ECO:0000256" key="2">
    <source>
        <dbReference type="SAM" id="Phobius"/>
    </source>
</evidence>
<dbReference type="OrthoDB" id="2552042at2759"/>
<dbReference type="EMBL" id="KV448158">
    <property type="protein sequence ID" value="OAX42401.1"/>
    <property type="molecule type" value="Genomic_DNA"/>
</dbReference>
<keyword evidence="2" id="KW-1133">Transmembrane helix</keyword>
<dbReference type="STRING" id="1314800.A0A1B7NBZ5"/>
<name>A0A1B7NBZ5_9AGAM</name>
<feature type="transmembrane region" description="Helical" evidence="2">
    <location>
        <begin position="85"/>
        <end position="105"/>
    </location>
</feature>
<reference evidence="3 4" key="1">
    <citation type="submission" date="2016-06" db="EMBL/GenBank/DDBJ databases">
        <title>Comparative genomics of the ectomycorrhizal sister species Rhizopogon vinicolor and Rhizopogon vesiculosus (Basidiomycota: Boletales) reveals a divergence of the mating type B locus.</title>
        <authorList>
            <consortium name="DOE Joint Genome Institute"/>
            <person name="Mujic A.B."/>
            <person name="Kuo A."/>
            <person name="Tritt A."/>
            <person name="Lipzen A."/>
            <person name="Chen C."/>
            <person name="Johnson J."/>
            <person name="Sharma A."/>
            <person name="Barry K."/>
            <person name="Grigoriev I.V."/>
            <person name="Spatafora J.W."/>
        </authorList>
    </citation>
    <scope>NUCLEOTIDE SEQUENCE [LARGE SCALE GENOMIC DNA]</scope>
    <source>
        <strain evidence="3 4">AM-OR11-026</strain>
    </source>
</reference>
<dbReference type="InParanoid" id="A0A1B7NBZ5"/>
<feature type="compositionally biased region" description="Polar residues" evidence="1">
    <location>
        <begin position="243"/>
        <end position="275"/>
    </location>
</feature>
<proteinExistence type="predicted"/>
<keyword evidence="2" id="KW-0812">Transmembrane</keyword>
<accession>A0A1B7NBZ5</accession>
<feature type="region of interest" description="Disordered" evidence="1">
    <location>
        <begin position="202"/>
        <end position="305"/>
    </location>
</feature>
<dbReference type="Proteomes" id="UP000092154">
    <property type="component" value="Unassembled WGS sequence"/>
</dbReference>
<evidence type="ECO:0000256" key="1">
    <source>
        <dbReference type="SAM" id="MobiDB-lite"/>
    </source>
</evidence>
<keyword evidence="2" id="KW-0472">Membrane</keyword>
<gene>
    <name evidence="3" type="ORF">K503DRAFT_710812</name>
</gene>
<protein>
    <submittedName>
        <fullName evidence="3">Uncharacterized protein</fullName>
    </submittedName>
</protein>